<protein>
    <submittedName>
        <fullName evidence="2">Uncharacterized protein</fullName>
    </submittedName>
</protein>
<proteinExistence type="predicted"/>
<evidence type="ECO:0000313" key="3">
    <source>
        <dbReference type="Proteomes" id="UP001145094"/>
    </source>
</evidence>
<organism evidence="2 3">
    <name type="scientific">Sellimonas catena</name>
    <dbReference type="NCBI Taxonomy" id="2994035"/>
    <lineage>
        <taxon>Bacteria</taxon>
        <taxon>Bacillati</taxon>
        <taxon>Bacillota</taxon>
        <taxon>Clostridia</taxon>
        <taxon>Lachnospirales</taxon>
        <taxon>Lachnospiraceae</taxon>
        <taxon>Sellimonas</taxon>
    </lineage>
</organism>
<gene>
    <name evidence="2" type="ORF">Selli2_01060</name>
</gene>
<feature type="transmembrane region" description="Helical" evidence="1">
    <location>
        <begin position="48"/>
        <end position="66"/>
    </location>
</feature>
<evidence type="ECO:0000313" key="2">
    <source>
        <dbReference type="EMBL" id="GLG88680.1"/>
    </source>
</evidence>
<keyword evidence="1" id="KW-0812">Transmembrane</keyword>
<reference evidence="2" key="2">
    <citation type="submission" date="2022-11" db="EMBL/GenBank/DDBJ databases">
        <title>Draft genome sequence of Sellimonas catena strain 18CBH55.</title>
        <authorList>
            <person name="Hisatomi A."/>
            <person name="Ohkuma M."/>
            <person name="Sakamoto M."/>
        </authorList>
    </citation>
    <scope>NUCLEOTIDE SEQUENCE</scope>
    <source>
        <strain evidence="2">18CBH55</strain>
    </source>
</reference>
<keyword evidence="1" id="KW-1133">Transmembrane helix</keyword>
<dbReference type="EMBL" id="BSCH01000001">
    <property type="protein sequence ID" value="GLG88680.1"/>
    <property type="molecule type" value="Genomic_DNA"/>
</dbReference>
<feature type="transmembrane region" description="Helical" evidence="1">
    <location>
        <begin position="6"/>
        <end position="27"/>
    </location>
</feature>
<comment type="caution">
    <text evidence="2">The sequence shown here is derived from an EMBL/GenBank/DDBJ whole genome shotgun (WGS) entry which is preliminary data.</text>
</comment>
<name>A0A9W6C9S6_9FIRM</name>
<dbReference type="Proteomes" id="UP001145094">
    <property type="component" value="Unassembled WGS sequence"/>
</dbReference>
<evidence type="ECO:0000256" key="1">
    <source>
        <dbReference type="SAM" id="Phobius"/>
    </source>
</evidence>
<accession>A0A9W6C9S6</accession>
<reference evidence="2" key="1">
    <citation type="submission" date="2022-11" db="EMBL/GenBank/DDBJ databases">
        <title>Draft genome sequence of Sellimonas catena strain 18CBH55.</title>
        <authorList>
            <person name="Atsushi H."/>
            <person name="Moriya O."/>
            <person name="Mitsuo S."/>
        </authorList>
    </citation>
    <scope>NUCLEOTIDE SEQUENCE</scope>
    <source>
        <strain evidence="2">18CBH55</strain>
    </source>
</reference>
<keyword evidence="1" id="KW-0472">Membrane</keyword>
<reference evidence="2" key="3">
    <citation type="journal article" date="2023" name="Int. J. Syst. Evol. Microbiol.">
        <title>Sellimonas catena sp. nov., isolated from human faeces.</title>
        <authorList>
            <person name="Hisatomi A."/>
            <person name="Ohkuma M."/>
            <person name="Sakamoto M."/>
        </authorList>
    </citation>
    <scope>NUCLEOTIDE SEQUENCE</scope>
    <source>
        <strain evidence="2">18CBH55</strain>
    </source>
</reference>
<dbReference type="AlphaFoldDB" id="A0A9W6C9S6"/>
<sequence length="275" mass="31030">MLKVLGWLILGVIFLFALIPIVINFLFERQAPVDILAARWSAADALSYTAGALAFLGTMFLGWISWSQNNQLQRIETNSFIAQNSCMVLLKSLSFKGLDQKVVNLDTEHIEPIVVEDGLEDFNYSSFSLTMLLKRLDSYAAFVRVESLTMFVGEQAISAFVFAKAYDDCYSRIAISEETESFELTVLLKPDTKRKVVNALQQNCELIAEIMVELVTANYVWTKIKCRGSFLKSNSSEKLQNNFSLNDQSPMCFWFGNGVIDSKAVKFRNESKSKV</sequence>